<proteinExistence type="predicted"/>
<keyword evidence="1" id="KW-0479">Metal-binding</keyword>
<comment type="caution">
    <text evidence="3">The sequence shown here is derived from an EMBL/GenBank/DDBJ whole genome shotgun (WGS) entry which is preliminary data.</text>
</comment>
<evidence type="ECO:0008006" key="5">
    <source>
        <dbReference type="Google" id="ProtNLM"/>
    </source>
</evidence>
<feature type="binding site" evidence="1">
    <location>
        <position position="83"/>
    </location>
    <ligand>
        <name>Mg(2+)</name>
        <dbReference type="ChEBI" id="CHEBI:18420"/>
        <label>1</label>
    </ligand>
</feature>
<sequence>MAEFGLCEQAAEALAKESIHDKMIGCLFGSALGDAIGLYTEFLSGEMSAAAYPSRRFVLHPASEATLFRLDAHRNPQRPGEWTDDTDHAMLILLSCLHVDCRTFDTQDFAARLLIWVRFGLRALDTLPLGLGRTVGSIVRTKNFLDDPEGRARNHWKNSSYHIAPNGSLMRTHPLGLLCLRKSLEETFETAAAYSVITHVDPRCIISCAVGTGLIRGLIRQEVRTEADLDSVIEKALSWWKGYRLRQLEDPERTDEPDLDLKEFSKHAKVTDLAVLELGDAYKMGYVYKTFGSGIHLLRMAMRKSAELGNTLTASSTMFEPLITDLIMWGGDADTNACFAGALVGSYLGYKSLPPHWRDGLRHGQWLMHKAEGLCQLLGVSDGPYTGSEDKDTAPDGGRGIPTDSQMEEMAMKLQADMVRREQERTKLEDEGQKQKKGYSQWFRRK</sequence>
<dbReference type="InterPro" id="IPR005502">
    <property type="entry name" value="Ribosyl_crysJ1"/>
</dbReference>
<dbReference type="SUPFAM" id="SSF101478">
    <property type="entry name" value="ADP-ribosylglycohydrolase"/>
    <property type="match status" value="1"/>
</dbReference>
<accession>A0AAJ0CU78</accession>
<comment type="cofactor">
    <cofactor evidence="1">
        <name>Mg(2+)</name>
        <dbReference type="ChEBI" id="CHEBI:18420"/>
    </cofactor>
    <text evidence="1">Binds 2 magnesium ions per subunit.</text>
</comment>
<feature type="binding site" evidence="1">
    <location>
        <position position="335"/>
    </location>
    <ligand>
        <name>Mg(2+)</name>
        <dbReference type="ChEBI" id="CHEBI:18420"/>
        <label>1</label>
    </ligand>
</feature>
<evidence type="ECO:0000256" key="2">
    <source>
        <dbReference type="SAM" id="MobiDB-lite"/>
    </source>
</evidence>
<dbReference type="InterPro" id="IPR036705">
    <property type="entry name" value="Ribosyl_crysJ1_sf"/>
</dbReference>
<gene>
    <name evidence="3" type="ORF">QQS21_002952</name>
</gene>
<dbReference type="AlphaFoldDB" id="A0AAJ0CU78"/>
<organism evidence="3 4">
    <name type="scientific">Conoideocrella luteorostrata</name>
    <dbReference type="NCBI Taxonomy" id="1105319"/>
    <lineage>
        <taxon>Eukaryota</taxon>
        <taxon>Fungi</taxon>
        <taxon>Dikarya</taxon>
        <taxon>Ascomycota</taxon>
        <taxon>Pezizomycotina</taxon>
        <taxon>Sordariomycetes</taxon>
        <taxon>Hypocreomycetidae</taxon>
        <taxon>Hypocreales</taxon>
        <taxon>Clavicipitaceae</taxon>
        <taxon>Conoideocrella</taxon>
    </lineage>
</organism>
<protein>
    <recommendedName>
        <fullName evidence="5">ADP-ribosylglycohydrolase</fullName>
    </recommendedName>
</protein>
<dbReference type="Pfam" id="PF03747">
    <property type="entry name" value="ADP_ribosyl_GH"/>
    <property type="match status" value="1"/>
</dbReference>
<dbReference type="EMBL" id="JASWJB010000037">
    <property type="protein sequence ID" value="KAK2608490.1"/>
    <property type="molecule type" value="Genomic_DNA"/>
</dbReference>
<feature type="compositionally biased region" description="Basic and acidic residues" evidence="2">
    <location>
        <begin position="418"/>
        <end position="434"/>
    </location>
</feature>
<evidence type="ECO:0000313" key="3">
    <source>
        <dbReference type="EMBL" id="KAK2608490.1"/>
    </source>
</evidence>
<dbReference type="Gene3D" id="1.10.4080.10">
    <property type="entry name" value="ADP-ribosylation/Crystallin J1"/>
    <property type="match status" value="1"/>
</dbReference>
<feature type="binding site" evidence="1">
    <location>
        <position position="334"/>
    </location>
    <ligand>
        <name>Mg(2+)</name>
        <dbReference type="ChEBI" id="CHEBI:18420"/>
        <label>1</label>
    </ligand>
</feature>
<keyword evidence="1" id="KW-0460">Magnesium</keyword>
<feature type="binding site" evidence="1">
    <location>
        <position position="84"/>
    </location>
    <ligand>
        <name>Mg(2+)</name>
        <dbReference type="ChEBI" id="CHEBI:18420"/>
        <label>1</label>
    </ligand>
</feature>
<feature type="binding site" evidence="1">
    <location>
        <position position="332"/>
    </location>
    <ligand>
        <name>Mg(2+)</name>
        <dbReference type="ChEBI" id="CHEBI:18420"/>
        <label>1</label>
    </ligand>
</feature>
<dbReference type="Proteomes" id="UP001251528">
    <property type="component" value="Unassembled WGS sequence"/>
</dbReference>
<evidence type="ECO:0000313" key="4">
    <source>
        <dbReference type="Proteomes" id="UP001251528"/>
    </source>
</evidence>
<dbReference type="GO" id="GO:0046872">
    <property type="term" value="F:metal ion binding"/>
    <property type="evidence" value="ECO:0007669"/>
    <property type="project" value="UniProtKB-KW"/>
</dbReference>
<feature type="binding site" evidence="1">
    <location>
        <position position="85"/>
    </location>
    <ligand>
        <name>Mg(2+)</name>
        <dbReference type="ChEBI" id="CHEBI:18420"/>
        <label>1</label>
    </ligand>
</feature>
<keyword evidence="4" id="KW-1185">Reference proteome</keyword>
<evidence type="ECO:0000256" key="1">
    <source>
        <dbReference type="PIRSR" id="PIRSR605502-1"/>
    </source>
</evidence>
<reference evidence="3" key="1">
    <citation type="submission" date="2023-06" db="EMBL/GenBank/DDBJ databases">
        <title>Conoideocrella luteorostrata (Hypocreales: Clavicipitaceae), a potential biocontrol fungus for elongate hemlock scale in United States Christmas tree production areas.</title>
        <authorList>
            <person name="Barrett H."/>
            <person name="Lovett B."/>
            <person name="Macias A.M."/>
            <person name="Stajich J.E."/>
            <person name="Kasson M.T."/>
        </authorList>
    </citation>
    <scope>NUCLEOTIDE SEQUENCE</scope>
    <source>
        <strain evidence="3">ARSEF 14590</strain>
    </source>
</reference>
<dbReference type="PANTHER" id="PTHR16222:SF28">
    <property type="entry name" value="ADP-RIBOSYLGLYCOHYDROLASE"/>
    <property type="match status" value="1"/>
</dbReference>
<dbReference type="PANTHER" id="PTHR16222">
    <property type="entry name" value="ADP-RIBOSYLGLYCOHYDROLASE"/>
    <property type="match status" value="1"/>
</dbReference>
<name>A0AAJ0CU78_9HYPO</name>
<dbReference type="InterPro" id="IPR050792">
    <property type="entry name" value="ADP-ribosylglycohydrolase"/>
</dbReference>
<feature type="region of interest" description="Disordered" evidence="2">
    <location>
        <begin position="385"/>
        <end position="446"/>
    </location>
</feature>